<comment type="caution">
    <text evidence="5">The sequence shown here is derived from an EMBL/GenBank/DDBJ whole genome shotgun (WGS) entry which is preliminary data.</text>
</comment>
<organism evidence="5 6">
    <name type="scientific">Pseudaquabacterium inlustre</name>
    <dbReference type="NCBI Taxonomy" id="2984192"/>
    <lineage>
        <taxon>Bacteria</taxon>
        <taxon>Pseudomonadati</taxon>
        <taxon>Pseudomonadota</taxon>
        <taxon>Betaproteobacteria</taxon>
        <taxon>Burkholderiales</taxon>
        <taxon>Sphaerotilaceae</taxon>
        <taxon>Pseudaquabacterium</taxon>
    </lineage>
</organism>
<dbReference type="CDD" id="cd01949">
    <property type="entry name" value="GGDEF"/>
    <property type="match status" value="1"/>
</dbReference>
<feature type="domain" description="GGDEF" evidence="4">
    <location>
        <begin position="222"/>
        <end position="357"/>
    </location>
</feature>
<dbReference type="PANTHER" id="PTHR45138:SF9">
    <property type="entry name" value="DIGUANYLATE CYCLASE DGCM-RELATED"/>
    <property type="match status" value="1"/>
</dbReference>
<feature type="coiled-coil region" evidence="3">
    <location>
        <begin position="145"/>
        <end position="186"/>
    </location>
</feature>
<gene>
    <name evidence="5" type="ORF">AACH10_15660</name>
</gene>
<proteinExistence type="predicted"/>
<dbReference type="Pfam" id="PF00990">
    <property type="entry name" value="GGDEF"/>
    <property type="match status" value="1"/>
</dbReference>
<dbReference type="GO" id="GO:0052621">
    <property type="term" value="F:diguanylate cyclase activity"/>
    <property type="evidence" value="ECO:0007669"/>
    <property type="project" value="UniProtKB-EC"/>
</dbReference>
<dbReference type="InterPro" id="IPR029787">
    <property type="entry name" value="Nucleotide_cyclase"/>
</dbReference>
<dbReference type="EC" id="2.7.7.65" evidence="1"/>
<dbReference type="NCBIfam" id="TIGR00254">
    <property type="entry name" value="GGDEF"/>
    <property type="match status" value="1"/>
</dbReference>
<dbReference type="Gene3D" id="3.30.70.270">
    <property type="match status" value="1"/>
</dbReference>
<accession>A0ABU9CIK7</accession>
<sequence>MQYPHTPERSTELLRQALPLMSRQSAALHPMSYAVWYAYVADTASPLRLEVDHHLAQRGSLDEATTAQLFHRYLAEHDPQTMQRVSEGLRQLIGGMSAHAALAKDQTSRYGLTLERMAAELAEAGDGGLPPDADADAAGHPPAMLEELMAHTRQMQTDMARLQQRLADSQREIDQLRHEVQRAREESQVDALTGLPNRRAFDRRLGAELSASAGGASGADARRPCLLMMDLDHFKRINDNYGHPFGDQVLRAVAQVLQAVVREPALAARVGGEEFAVLLPAATLDEALALAEKLRATVAGSRVRRKGHEAPIERITLSLGAAVWHAGEAPEALIDRADRALYTAKAAGRDRVAVADH</sequence>
<evidence type="ECO:0000259" key="4">
    <source>
        <dbReference type="PROSITE" id="PS50887"/>
    </source>
</evidence>
<dbReference type="SUPFAM" id="SSF55073">
    <property type="entry name" value="Nucleotide cyclase"/>
    <property type="match status" value="1"/>
</dbReference>
<keyword evidence="5" id="KW-0808">Transferase</keyword>
<name>A0ABU9CIK7_9BURK</name>
<evidence type="ECO:0000256" key="3">
    <source>
        <dbReference type="SAM" id="Coils"/>
    </source>
</evidence>
<dbReference type="InterPro" id="IPR043128">
    <property type="entry name" value="Rev_trsase/Diguanyl_cyclase"/>
</dbReference>
<dbReference type="InterPro" id="IPR050469">
    <property type="entry name" value="Diguanylate_Cyclase"/>
</dbReference>
<reference evidence="5 6" key="1">
    <citation type="submission" date="2024-04" db="EMBL/GenBank/DDBJ databases">
        <title>Novel species of the genus Ideonella isolated from streams.</title>
        <authorList>
            <person name="Lu H."/>
        </authorList>
    </citation>
    <scope>NUCLEOTIDE SEQUENCE [LARGE SCALE GENOMIC DNA]</scope>
    <source>
        <strain evidence="5 6">DXS22W</strain>
    </source>
</reference>
<dbReference type="InterPro" id="IPR000160">
    <property type="entry name" value="GGDEF_dom"/>
</dbReference>
<evidence type="ECO:0000256" key="1">
    <source>
        <dbReference type="ARBA" id="ARBA00012528"/>
    </source>
</evidence>
<comment type="catalytic activity">
    <reaction evidence="2">
        <text>2 GTP = 3',3'-c-di-GMP + 2 diphosphate</text>
        <dbReference type="Rhea" id="RHEA:24898"/>
        <dbReference type="ChEBI" id="CHEBI:33019"/>
        <dbReference type="ChEBI" id="CHEBI:37565"/>
        <dbReference type="ChEBI" id="CHEBI:58805"/>
        <dbReference type="EC" id="2.7.7.65"/>
    </reaction>
</comment>
<dbReference type="EMBL" id="JBBUTH010000008">
    <property type="protein sequence ID" value="MEK8051687.1"/>
    <property type="molecule type" value="Genomic_DNA"/>
</dbReference>
<dbReference type="SMART" id="SM00267">
    <property type="entry name" value="GGDEF"/>
    <property type="match status" value="1"/>
</dbReference>
<protein>
    <recommendedName>
        <fullName evidence="1">diguanylate cyclase</fullName>
        <ecNumber evidence="1">2.7.7.65</ecNumber>
    </recommendedName>
</protein>
<evidence type="ECO:0000313" key="5">
    <source>
        <dbReference type="EMBL" id="MEK8051687.1"/>
    </source>
</evidence>
<keyword evidence="3" id="KW-0175">Coiled coil</keyword>
<keyword evidence="6" id="KW-1185">Reference proteome</keyword>
<dbReference type="RefSeq" id="WP_341411385.1">
    <property type="nucleotide sequence ID" value="NZ_JBBUTH010000008.1"/>
</dbReference>
<keyword evidence="5" id="KW-0548">Nucleotidyltransferase</keyword>
<evidence type="ECO:0000313" key="6">
    <source>
        <dbReference type="Proteomes" id="UP001365405"/>
    </source>
</evidence>
<evidence type="ECO:0000256" key="2">
    <source>
        <dbReference type="ARBA" id="ARBA00034247"/>
    </source>
</evidence>
<dbReference type="Proteomes" id="UP001365405">
    <property type="component" value="Unassembled WGS sequence"/>
</dbReference>
<dbReference type="PANTHER" id="PTHR45138">
    <property type="entry name" value="REGULATORY COMPONENTS OF SENSORY TRANSDUCTION SYSTEM"/>
    <property type="match status" value="1"/>
</dbReference>
<dbReference type="PROSITE" id="PS50887">
    <property type="entry name" value="GGDEF"/>
    <property type="match status" value="1"/>
</dbReference>